<keyword evidence="2" id="KW-1185">Reference proteome</keyword>
<dbReference type="Gene3D" id="1.10.238.10">
    <property type="entry name" value="EF-hand"/>
    <property type="match status" value="1"/>
</dbReference>
<dbReference type="EMBL" id="JAHRIN010000898">
    <property type="protein sequence ID" value="MEQ2191526.1"/>
    <property type="molecule type" value="Genomic_DNA"/>
</dbReference>
<dbReference type="Proteomes" id="UP001434883">
    <property type="component" value="Unassembled WGS sequence"/>
</dbReference>
<dbReference type="InterPro" id="IPR011992">
    <property type="entry name" value="EF-hand-dom_pair"/>
</dbReference>
<gene>
    <name evidence="1" type="ORF">XENOCAPTIV_029998</name>
</gene>
<sequence>MTVRAMAGEINEGSVPAYYREVYEAIRCRTDERVQVEVFERLLQRAGLSKTALSQIAEHVDSTDGFLTKLSLYKGLALIAVAQQGKQPSPKLLENHIQGK</sequence>
<evidence type="ECO:0000313" key="2">
    <source>
        <dbReference type="Proteomes" id="UP001434883"/>
    </source>
</evidence>
<proteinExistence type="predicted"/>
<evidence type="ECO:0000313" key="1">
    <source>
        <dbReference type="EMBL" id="MEQ2191526.1"/>
    </source>
</evidence>
<dbReference type="PANTHER" id="PTHR46571">
    <property type="entry name" value="SORTING NEXIN-8"/>
    <property type="match status" value="1"/>
</dbReference>
<dbReference type="SUPFAM" id="SSF47473">
    <property type="entry name" value="EF-hand"/>
    <property type="match status" value="1"/>
</dbReference>
<comment type="caution">
    <text evidence="1">The sequence shown here is derived from an EMBL/GenBank/DDBJ whole genome shotgun (WGS) entry which is preliminary data.</text>
</comment>
<protein>
    <submittedName>
        <fullName evidence="1">Uncharacterized protein</fullName>
    </submittedName>
</protein>
<dbReference type="InterPro" id="IPR028662">
    <property type="entry name" value="SNX8/Mvp1"/>
</dbReference>
<dbReference type="PANTHER" id="PTHR46571:SF1">
    <property type="entry name" value="SORTING NEXIN-8"/>
    <property type="match status" value="1"/>
</dbReference>
<accession>A0ABV0Q7R2</accession>
<name>A0ABV0Q7R2_9TELE</name>
<organism evidence="1 2">
    <name type="scientific">Xenoophorus captivus</name>
    <dbReference type="NCBI Taxonomy" id="1517983"/>
    <lineage>
        <taxon>Eukaryota</taxon>
        <taxon>Metazoa</taxon>
        <taxon>Chordata</taxon>
        <taxon>Craniata</taxon>
        <taxon>Vertebrata</taxon>
        <taxon>Euteleostomi</taxon>
        <taxon>Actinopterygii</taxon>
        <taxon>Neopterygii</taxon>
        <taxon>Teleostei</taxon>
        <taxon>Neoteleostei</taxon>
        <taxon>Acanthomorphata</taxon>
        <taxon>Ovalentaria</taxon>
        <taxon>Atherinomorphae</taxon>
        <taxon>Cyprinodontiformes</taxon>
        <taxon>Goodeidae</taxon>
        <taxon>Xenoophorus</taxon>
    </lineage>
</organism>
<reference evidence="1 2" key="1">
    <citation type="submission" date="2021-06" db="EMBL/GenBank/DDBJ databases">
        <authorList>
            <person name="Palmer J.M."/>
        </authorList>
    </citation>
    <scope>NUCLEOTIDE SEQUENCE [LARGE SCALE GENOMIC DNA]</scope>
    <source>
        <strain evidence="1 2">XC_2019</strain>
        <tissue evidence="1">Muscle</tissue>
    </source>
</reference>